<dbReference type="EMBL" id="KZ505776">
    <property type="protein sequence ID" value="PKU45159.1"/>
    <property type="molecule type" value="Genomic_DNA"/>
</dbReference>
<accession>A0A2I0UGJ0</accession>
<organism evidence="1 2">
    <name type="scientific">Limosa lapponica baueri</name>
    <dbReference type="NCBI Taxonomy" id="1758121"/>
    <lineage>
        <taxon>Eukaryota</taxon>
        <taxon>Metazoa</taxon>
        <taxon>Chordata</taxon>
        <taxon>Craniata</taxon>
        <taxon>Vertebrata</taxon>
        <taxon>Euteleostomi</taxon>
        <taxon>Archelosauria</taxon>
        <taxon>Archosauria</taxon>
        <taxon>Dinosauria</taxon>
        <taxon>Saurischia</taxon>
        <taxon>Theropoda</taxon>
        <taxon>Coelurosauria</taxon>
        <taxon>Aves</taxon>
        <taxon>Neognathae</taxon>
        <taxon>Neoaves</taxon>
        <taxon>Charadriiformes</taxon>
        <taxon>Scolopacidae</taxon>
        <taxon>Limosa</taxon>
    </lineage>
</organism>
<dbReference type="Proteomes" id="UP000233556">
    <property type="component" value="Unassembled WGS sequence"/>
</dbReference>
<name>A0A2I0UGJ0_LIMLA</name>
<dbReference type="PANTHER" id="PTHR33332">
    <property type="entry name" value="REVERSE TRANSCRIPTASE DOMAIN-CONTAINING PROTEIN"/>
    <property type="match status" value="1"/>
</dbReference>
<keyword evidence="1" id="KW-0808">Transferase</keyword>
<reference evidence="2" key="2">
    <citation type="submission" date="2017-12" db="EMBL/GenBank/DDBJ databases">
        <title>Genome sequence of the Bar-tailed Godwit (Limosa lapponica baueri).</title>
        <authorList>
            <person name="Lima N.C.B."/>
            <person name="Parody-Merino A.M."/>
            <person name="Battley P.F."/>
            <person name="Fidler A.E."/>
            <person name="Prosdocimi F."/>
        </authorList>
    </citation>
    <scope>NUCLEOTIDE SEQUENCE [LARGE SCALE GENOMIC DNA]</scope>
</reference>
<dbReference type="AlphaFoldDB" id="A0A2I0UGJ0"/>
<proteinExistence type="predicted"/>
<keyword evidence="1" id="KW-0695">RNA-directed DNA polymerase</keyword>
<keyword evidence="1" id="KW-0548">Nucleotidyltransferase</keyword>
<evidence type="ECO:0000313" key="2">
    <source>
        <dbReference type="Proteomes" id="UP000233556"/>
    </source>
</evidence>
<gene>
    <name evidence="1" type="ORF">llap_4529</name>
</gene>
<sequence>MLLLELPYLSLGLEDLGSEQEMDYSHYRVVALMMLESRGLFQVSVSTLEPEEDAENCHYFSFHETFSDNIAVSETYEATYCISLDKEIECTLSKFADDTKLGGSVDLLEGRKALQMDLDQLDQWAKANGMRFNSAKCQVLHFSHNNPRQCDRLREEWLESCPAEKDLELFKKRVDVALQVML</sequence>
<evidence type="ECO:0000313" key="1">
    <source>
        <dbReference type="EMBL" id="PKU45159.1"/>
    </source>
</evidence>
<reference evidence="2" key="1">
    <citation type="submission" date="2017-11" db="EMBL/GenBank/DDBJ databases">
        <authorList>
            <person name="Lima N.C."/>
            <person name="Parody-Merino A.M."/>
            <person name="Battley P.F."/>
            <person name="Fidler A.E."/>
            <person name="Prosdocimi F."/>
        </authorList>
    </citation>
    <scope>NUCLEOTIDE SEQUENCE [LARGE SCALE GENOMIC DNA]</scope>
</reference>
<dbReference type="GO" id="GO:0003964">
    <property type="term" value="F:RNA-directed DNA polymerase activity"/>
    <property type="evidence" value="ECO:0007669"/>
    <property type="project" value="UniProtKB-KW"/>
</dbReference>
<protein>
    <submittedName>
        <fullName evidence="1">Rna-directed dna polymerase from mobile element jockey-like</fullName>
    </submittedName>
</protein>
<keyword evidence="2" id="KW-1185">Reference proteome</keyword>